<keyword evidence="2" id="KW-1185">Reference proteome</keyword>
<proteinExistence type="predicted"/>
<dbReference type="Proteomes" id="UP000717328">
    <property type="component" value="Unassembled WGS sequence"/>
</dbReference>
<sequence length="190" mass="21619">MASVPTPATRKPGTQPKHVIFSTAQVNHINSFIPELEDIVTAHDPKFLGHDKEITAWKQKTATHILTNEVFSTESIQKDHQNWVKMKKRQAPIAVAAEPSAKGDMQNLICSKLLFTADFMAYDLFIDANEVEITHCYQELARKENIPGGGARAKVIKEMWENADHEEWQGKVEEARKDIEKYVKQPYYIG</sequence>
<name>A0A9P7GII0_9AGAR</name>
<organism evidence="1 2">
    <name type="scientific">Sphagnurus paluster</name>
    <dbReference type="NCBI Taxonomy" id="117069"/>
    <lineage>
        <taxon>Eukaryota</taxon>
        <taxon>Fungi</taxon>
        <taxon>Dikarya</taxon>
        <taxon>Basidiomycota</taxon>
        <taxon>Agaricomycotina</taxon>
        <taxon>Agaricomycetes</taxon>
        <taxon>Agaricomycetidae</taxon>
        <taxon>Agaricales</taxon>
        <taxon>Tricholomatineae</taxon>
        <taxon>Lyophyllaceae</taxon>
        <taxon>Sphagnurus</taxon>
    </lineage>
</organism>
<reference evidence="1" key="1">
    <citation type="submission" date="2021-02" db="EMBL/GenBank/DDBJ databases">
        <authorList>
            <person name="Nieuwenhuis M."/>
            <person name="Van De Peppel L.J.J."/>
        </authorList>
    </citation>
    <scope>NUCLEOTIDE SEQUENCE</scope>
    <source>
        <strain evidence="1">D49</strain>
    </source>
</reference>
<comment type="caution">
    <text evidence="1">The sequence shown here is derived from an EMBL/GenBank/DDBJ whole genome shotgun (WGS) entry which is preliminary data.</text>
</comment>
<evidence type="ECO:0000313" key="2">
    <source>
        <dbReference type="Proteomes" id="UP000717328"/>
    </source>
</evidence>
<protein>
    <submittedName>
        <fullName evidence="1">Uncharacterized protein</fullName>
    </submittedName>
</protein>
<reference evidence="1" key="2">
    <citation type="submission" date="2021-10" db="EMBL/GenBank/DDBJ databases">
        <title>Phylogenomics reveals ancestral predisposition of the termite-cultivated fungus Termitomyces towards a domesticated lifestyle.</title>
        <authorList>
            <person name="Auxier B."/>
            <person name="Grum-Grzhimaylo A."/>
            <person name="Cardenas M.E."/>
            <person name="Lodge J.D."/>
            <person name="Laessoe T."/>
            <person name="Pedersen O."/>
            <person name="Smith M.E."/>
            <person name="Kuyper T.W."/>
            <person name="Franco-Molano E.A."/>
            <person name="Baroni T.J."/>
            <person name="Aanen D.K."/>
        </authorList>
    </citation>
    <scope>NUCLEOTIDE SEQUENCE</scope>
    <source>
        <strain evidence="1">D49</strain>
    </source>
</reference>
<accession>A0A9P7GII0</accession>
<dbReference type="OrthoDB" id="3063186at2759"/>
<evidence type="ECO:0000313" key="1">
    <source>
        <dbReference type="EMBL" id="KAG5650646.1"/>
    </source>
</evidence>
<gene>
    <name evidence="1" type="ORF">H0H81_011513</name>
</gene>
<dbReference type="EMBL" id="JABCKI010000395">
    <property type="protein sequence ID" value="KAG5650646.1"/>
    <property type="molecule type" value="Genomic_DNA"/>
</dbReference>
<dbReference type="AlphaFoldDB" id="A0A9P7GII0"/>